<accession>A0ABR2C2V0</accession>
<comment type="caution">
    <text evidence="2">The sequence shown here is derived from an EMBL/GenBank/DDBJ whole genome shotgun (WGS) entry which is preliminary data.</text>
</comment>
<sequence>MLVMLEASWTCFRGSRLSCWDQVISRSPLKAKTLTQFIIDDGKGHKAYNTSFLDGAGRWIGNRANQSEKTKKAYNRETESNKKKKAGET</sequence>
<evidence type="ECO:0000313" key="3">
    <source>
        <dbReference type="Proteomes" id="UP001472677"/>
    </source>
</evidence>
<dbReference type="Proteomes" id="UP001472677">
    <property type="component" value="Unassembled WGS sequence"/>
</dbReference>
<feature type="compositionally biased region" description="Basic and acidic residues" evidence="1">
    <location>
        <begin position="66"/>
        <end position="89"/>
    </location>
</feature>
<keyword evidence="3" id="KW-1185">Reference proteome</keyword>
<dbReference type="EMBL" id="JBBPBM010000069">
    <property type="protein sequence ID" value="KAK8513459.1"/>
    <property type="molecule type" value="Genomic_DNA"/>
</dbReference>
<reference evidence="2 3" key="1">
    <citation type="journal article" date="2024" name="G3 (Bethesda)">
        <title>Genome assembly of Hibiscus sabdariffa L. provides insights into metabolisms of medicinal natural products.</title>
        <authorList>
            <person name="Kim T."/>
        </authorList>
    </citation>
    <scope>NUCLEOTIDE SEQUENCE [LARGE SCALE GENOMIC DNA]</scope>
    <source>
        <strain evidence="2">TK-2024</strain>
        <tissue evidence="2">Old leaves</tissue>
    </source>
</reference>
<proteinExistence type="predicted"/>
<feature type="region of interest" description="Disordered" evidence="1">
    <location>
        <begin position="63"/>
        <end position="89"/>
    </location>
</feature>
<organism evidence="2 3">
    <name type="scientific">Hibiscus sabdariffa</name>
    <name type="common">roselle</name>
    <dbReference type="NCBI Taxonomy" id="183260"/>
    <lineage>
        <taxon>Eukaryota</taxon>
        <taxon>Viridiplantae</taxon>
        <taxon>Streptophyta</taxon>
        <taxon>Embryophyta</taxon>
        <taxon>Tracheophyta</taxon>
        <taxon>Spermatophyta</taxon>
        <taxon>Magnoliopsida</taxon>
        <taxon>eudicotyledons</taxon>
        <taxon>Gunneridae</taxon>
        <taxon>Pentapetalae</taxon>
        <taxon>rosids</taxon>
        <taxon>malvids</taxon>
        <taxon>Malvales</taxon>
        <taxon>Malvaceae</taxon>
        <taxon>Malvoideae</taxon>
        <taxon>Hibiscus</taxon>
    </lineage>
</organism>
<evidence type="ECO:0000256" key="1">
    <source>
        <dbReference type="SAM" id="MobiDB-lite"/>
    </source>
</evidence>
<name>A0ABR2C2V0_9ROSI</name>
<evidence type="ECO:0000313" key="2">
    <source>
        <dbReference type="EMBL" id="KAK8513459.1"/>
    </source>
</evidence>
<protein>
    <submittedName>
        <fullName evidence="2">Uncharacterized protein</fullName>
    </submittedName>
</protein>
<gene>
    <name evidence="2" type="ORF">V6N12_052647</name>
</gene>